<organism evidence="6 7">
    <name type="scientific">Miniimonas arenae</name>
    <dbReference type="NCBI Taxonomy" id="676201"/>
    <lineage>
        <taxon>Bacteria</taxon>
        <taxon>Bacillati</taxon>
        <taxon>Actinomycetota</taxon>
        <taxon>Actinomycetes</taxon>
        <taxon>Micrococcales</taxon>
        <taxon>Beutenbergiaceae</taxon>
        <taxon>Miniimonas</taxon>
    </lineage>
</organism>
<dbReference type="InterPro" id="IPR000847">
    <property type="entry name" value="LysR_HTH_N"/>
</dbReference>
<sequence>MTNAHSSGNSYAARMFGAERRAVMALLPLFVAVAEAGQVSAGADDLGLPQPTVTRSLQRLAALVGTPLLERRGRTLQLTEAGRTFLPFARAALERLDAGLDELARGSALEGATVSLAFQTLLGERVVPDLIRSFRDRFPRTRFRLTQGSRALCLEALEAGDADIALVAEPPQLAGTRTLHLFRERLYATVAPDHPLATEREVSVAALAAYDLALLKHGFGLRAMAEALFAAAAIVPRVAYEAEDFHTARGLAAAGLAAAILPADPMGSRPQVRELVLADRGAVRTVGALVSTREDPALAAFEETLQRFAAGHADEV</sequence>
<evidence type="ECO:0000256" key="4">
    <source>
        <dbReference type="ARBA" id="ARBA00023163"/>
    </source>
</evidence>
<dbReference type="Pfam" id="PF03466">
    <property type="entry name" value="LysR_substrate"/>
    <property type="match status" value="1"/>
</dbReference>
<keyword evidence="7" id="KW-1185">Reference proteome</keyword>
<dbReference type="Gene3D" id="3.40.190.290">
    <property type="match status" value="1"/>
</dbReference>
<dbReference type="PANTHER" id="PTHR30419">
    <property type="entry name" value="HTH-TYPE TRANSCRIPTIONAL REGULATOR YBHD"/>
    <property type="match status" value="1"/>
</dbReference>
<proteinExistence type="inferred from homology"/>
<dbReference type="GO" id="GO:0003677">
    <property type="term" value="F:DNA binding"/>
    <property type="evidence" value="ECO:0007669"/>
    <property type="project" value="UniProtKB-KW"/>
</dbReference>
<protein>
    <submittedName>
        <fullName evidence="6">LysR family transcriptional regulator</fullName>
    </submittedName>
</protein>
<evidence type="ECO:0000259" key="5">
    <source>
        <dbReference type="PROSITE" id="PS50931"/>
    </source>
</evidence>
<dbReference type="AlphaFoldDB" id="A0A5C5BAH8"/>
<dbReference type="PANTHER" id="PTHR30419:SF28">
    <property type="entry name" value="HTH-TYPE TRANSCRIPTIONAL REGULATOR BSDA"/>
    <property type="match status" value="1"/>
</dbReference>
<dbReference type="OrthoDB" id="3636008at2"/>
<dbReference type="GO" id="GO:0003700">
    <property type="term" value="F:DNA-binding transcription factor activity"/>
    <property type="evidence" value="ECO:0007669"/>
    <property type="project" value="InterPro"/>
</dbReference>
<accession>A0A5C5BAH8</accession>
<reference evidence="6 7" key="1">
    <citation type="submission" date="2019-06" db="EMBL/GenBank/DDBJ databases">
        <title>Draft genome sequence of Miniimonas arenae KCTC 19750T isolated from sea sand.</title>
        <authorList>
            <person name="Park S.-J."/>
        </authorList>
    </citation>
    <scope>NUCLEOTIDE SEQUENCE [LARGE SCALE GENOMIC DNA]</scope>
    <source>
        <strain evidence="6 7">KCTC 19750</strain>
    </source>
</reference>
<dbReference type="SUPFAM" id="SSF46785">
    <property type="entry name" value="Winged helix' DNA-binding domain"/>
    <property type="match status" value="1"/>
</dbReference>
<dbReference type="Pfam" id="PF00126">
    <property type="entry name" value="HTH_1"/>
    <property type="match status" value="1"/>
</dbReference>
<name>A0A5C5BAH8_9MICO</name>
<feature type="domain" description="HTH lysR-type" evidence="5">
    <location>
        <begin position="30"/>
        <end position="79"/>
    </location>
</feature>
<keyword evidence="4" id="KW-0804">Transcription</keyword>
<gene>
    <name evidence="6" type="ORF">FH969_08835</name>
</gene>
<dbReference type="EMBL" id="VENP01000029">
    <property type="protein sequence ID" value="TNU73946.1"/>
    <property type="molecule type" value="Genomic_DNA"/>
</dbReference>
<dbReference type="SUPFAM" id="SSF53850">
    <property type="entry name" value="Periplasmic binding protein-like II"/>
    <property type="match status" value="1"/>
</dbReference>
<comment type="caution">
    <text evidence="6">The sequence shown here is derived from an EMBL/GenBank/DDBJ whole genome shotgun (WGS) entry which is preliminary data.</text>
</comment>
<dbReference type="Gene3D" id="1.10.10.10">
    <property type="entry name" value="Winged helix-like DNA-binding domain superfamily/Winged helix DNA-binding domain"/>
    <property type="match status" value="1"/>
</dbReference>
<evidence type="ECO:0000256" key="3">
    <source>
        <dbReference type="ARBA" id="ARBA00023125"/>
    </source>
</evidence>
<dbReference type="InterPro" id="IPR005119">
    <property type="entry name" value="LysR_subst-bd"/>
</dbReference>
<evidence type="ECO:0000256" key="1">
    <source>
        <dbReference type="ARBA" id="ARBA00009437"/>
    </source>
</evidence>
<dbReference type="PROSITE" id="PS50931">
    <property type="entry name" value="HTH_LYSR"/>
    <property type="match status" value="1"/>
</dbReference>
<keyword evidence="3" id="KW-0238">DNA-binding</keyword>
<dbReference type="InterPro" id="IPR050950">
    <property type="entry name" value="HTH-type_LysR_regulators"/>
</dbReference>
<keyword evidence="2" id="KW-0805">Transcription regulation</keyword>
<dbReference type="Proteomes" id="UP000313849">
    <property type="component" value="Unassembled WGS sequence"/>
</dbReference>
<evidence type="ECO:0000256" key="2">
    <source>
        <dbReference type="ARBA" id="ARBA00023015"/>
    </source>
</evidence>
<dbReference type="InterPro" id="IPR036390">
    <property type="entry name" value="WH_DNA-bd_sf"/>
</dbReference>
<dbReference type="InterPro" id="IPR036388">
    <property type="entry name" value="WH-like_DNA-bd_sf"/>
</dbReference>
<evidence type="ECO:0000313" key="6">
    <source>
        <dbReference type="EMBL" id="TNU73946.1"/>
    </source>
</evidence>
<evidence type="ECO:0000313" key="7">
    <source>
        <dbReference type="Proteomes" id="UP000313849"/>
    </source>
</evidence>
<dbReference type="GO" id="GO:0005829">
    <property type="term" value="C:cytosol"/>
    <property type="evidence" value="ECO:0007669"/>
    <property type="project" value="TreeGrafter"/>
</dbReference>
<comment type="similarity">
    <text evidence="1">Belongs to the LysR transcriptional regulatory family.</text>
</comment>